<sequence>LNFTCLSHGLFLNILFSLPPKVTQYKFRKTVTPYILLYISHKLLKTRKDRNYERTIIGNSFK</sequence>
<name>A0A0R3QSF9_9BILA</name>
<organism evidence="2">
    <name type="scientific">Brugia timori</name>
    <dbReference type="NCBI Taxonomy" id="42155"/>
    <lineage>
        <taxon>Eukaryota</taxon>
        <taxon>Metazoa</taxon>
        <taxon>Ecdysozoa</taxon>
        <taxon>Nematoda</taxon>
        <taxon>Chromadorea</taxon>
        <taxon>Rhabditida</taxon>
        <taxon>Spirurina</taxon>
        <taxon>Spiruromorpha</taxon>
        <taxon>Filarioidea</taxon>
        <taxon>Onchocercidae</taxon>
        <taxon>Brugia</taxon>
    </lineage>
</organism>
<accession>A0A0R3QSF9</accession>
<feature type="signal peptide" evidence="1">
    <location>
        <begin position="1"/>
        <end position="24"/>
    </location>
</feature>
<reference evidence="2" key="1">
    <citation type="submission" date="2017-02" db="UniProtKB">
        <authorList>
            <consortium name="WormBaseParasite"/>
        </authorList>
    </citation>
    <scope>IDENTIFICATION</scope>
</reference>
<feature type="chain" id="PRO_5006447167" evidence="1">
    <location>
        <begin position="25"/>
        <end position="62"/>
    </location>
</feature>
<evidence type="ECO:0000256" key="1">
    <source>
        <dbReference type="SAM" id="SignalP"/>
    </source>
</evidence>
<keyword evidence="1" id="KW-0732">Signal</keyword>
<protein>
    <submittedName>
        <fullName evidence="2">Ovule protein</fullName>
    </submittedName>
</protein>
<evidence type="ECO:0000313" key="2">
    <source>
        <dbReference type="WBParaSite" id="BTMF_0001066101-mRNA-1"/>
    </source>
</evidence>
<dbReference type="WBParaSite" id="BTMF_0001066101-mRNA-1">
    <property type="protein sequence ID" value="BTMF_0001066101-mRNA-1"/>
    <property type="gene ID" value="BTMF_0001066101"/>
</dbReference>
<proteinExistence type="predicted"/>
<dbReference type="AlphaFoldDB" id="A0A0R3QSF9"/>